<feature type="region of interest" description="Disordered" evidence="1">
    <location>
        <begin position="58"/>
        <end position="93"/>
    </location>
</feature>
<evidence type="ECO:0000313" key="4">
    <source>
        <dbReference type="Proteomes" id="UP000038009"/>
    </source>
</evidence>
<keyword evidence="2" id="KW-0732">Signal</keyword>
<dbReference type="PROSITE" id="PS51257">
    <property type="entry name" value="PROKAR_LIPOPROTEIN"/>
    <property type="match status" value="1"/>
</dbReference>
<sequence>MVMHHLRLWAVHCSVAQRMTLVPSGLLAGSGCPSFVLTSRRTHHHTLALFTGGFAQPSPSPVNGSKTKAAASTGTATSQPSPASASSAHYKRGDQIRRNEEALRWLRRLVVPAFFIWGLFVLRPTEGHFLRYVAERRHLDPDFNAWFPPVAAPHTVEGGAANARAPSKSLFSFLWIANDGATNTGASPLAPSDAASGGADVLTAFRSPQDRDWAAQRFNYTKGSEDEERVARRRLLFARERAYLADDTVVETIRSPEAQMEELRTLREHPPMHLLREQLDALMADSKQYMVAAAATREGDNAEVPTPPQILIKFEGHRLYATGAIVFCDTHGHVGRTMRFAGACGMLWKQIS</sequence>
<evidence type="ECO:0000256" key="2">
    <source>
        <dbReference type="SAM" id="SignalP"/>
    </source>
</evidence>
<name>A0A0N0P306_LEPSE</name>
<dbReference type="OMA" id="EHPPMHL"/>
<dbReference type="VEuPathDB" id="TriTrypDB:Lsey_0439_0010"/>
<evidence type="ECO:0000313" key="3">
    <source>
        <dbReference type="EMBL" id="KPI83097.1"/>
    </source>
</evidence>
<feature type="chain" id="PRO_5005857213" description="Transmembrane protein" evidence="2">
    <location>
        <begin position="17"/>
        <end position="352"/>
    </location>
</feature>
<gene>
    <name evidence="3" type="ORF">ABL78_7875</name>
</gene>
<feature type="compositionally biased region" description="Low complexity" evidence="1">
    <location>
        <begin position="64"/>
        <end position="88"/>
    </location>
</feature>
<reference evidence="3 4" key="1">
    <citation type="journal article" date="2015" name="PLoS Pathog.">
        <title>Leptomonas seymouri: Adaptations to the Dixenous Life Cycle Analyzed by Genome Sequencing, Transcriptome Profiling and Co-infection with Leishmania donovani.</title>
        <authorList>
            <person name="Kraeva N."/>
            <person name="Butenko A."/>
            <person name="Hlavacova J."/>
            <person name="Kostygov A."/>
            <person name="Myskova J."/>
            <person name="Grybchuk D."/>
            <person name="Lestinova T."/>
            <person name="Votypka J."/>
            <person name="Volf P."/>
            <person name="Opperdoes F."/>
            <person name="Flegontov P."/>
            <person name="Lukes J."/>
            <person name="Yurchenko V."/>
        </authorList>
    </citation>
    <scope>NUCLEOTIDE SEQUENCE [LARGE SCALE GENOMIC DNA]</scope>
    <source>
        <strain evidence="3 4">ATCC 30220</strain>
    </source>
</reference>
<keyword evidence="4" id="KW-1185">Reference proteome</keyword>
<feature type="signal peptide" evidence="2">
    <location>
        <begin position="1"/>
        <end position="16"/>
    </location>
</feature>
<protein>
    <recommendedName>
        <fullName evidence="5">Transmembrane protein</fullName>
    </recommendedName>
</protein>
<evidence type="ECO:0008006" key="5">
    <source>
        <dbReference type="Google" id="ProtNLM"/>
    </source>
</evidence>
<evidence type="ECO:0000256" key="1">
    <source>
        <dbReference type="SAM" id="MobiDB-lite"/>
    </source>
</evidence>
<dbReference type="EMBL" id="LJSK01000439">
    <property type="protein sequence ID" value="KPI83097.1"/>
    <property type="molecule type" value="Genomic_DNA"/>
</dbReference>
<dbReference type="AlphaFoldDB" id="A0A0N0P306"/>
<dbReference type="OrthoDB" id="273635at2759"/>
<dbReference type="Proteomes" id="UP000038009">
    <property type="component" value="Unassembled WGS sequence"/>
</dbReference>
<comment type="caution">
    <text evidence="3">The sequence shown here is derived from an EMBL/GenBank/DDBJ whole genome shotgun (WGS) entry which is preliminary data.</text>
</comment>
<organism evidence="3 4">
    <name type="scientific">Leptomonas seymouri</name>
    <dbReference type="NCBI Taxonomy" id="5684"/>
    <lineage>
        <taxon>Eukaryota</taxon>
        <taxon>Discoba</taxon>
        <taxon>Euglenozoa</taxon>
        <taxon>Kinetoplastea</taxon>
        <taxon>Metakinetoplastina</taxon>
        <taxon>Trypanosomatida</taxon>
        <taxon>Trypanosomatidae</taxon>
        <taxon>Leishmaniinae</taxon>
        <taxon>Leptomonas</taxon>
    </lineage>
</organism>
<accession>A0A0N0P306</accession>
<proteinExistence type="predicted"/>